<name>A0A2J6RTI1_HYAVF</name>
<evidence type="ECO:0000256" key="3">
    <source>
        <dbReference type="ARBA" id="ARBA00022833"/>
    </source>
</evidence>
<gene>
    <name evidence="8" type="ORF">L207DRAFT_528427</name>
</gene>
<dbReference type="OrthoDB" id="430051at2759"/>
<evidence type="ECO:0000256" key="1">
    <source>
        <dbReference type="ARBA" id="ARBA00022723"/>
    </source>
</evidence>
<proteinExistence type="predicted"/>
<evidence type="ECO:0000256" key="2">
    <source>
        <dbReference type="ARBA" id="ARBA00022771"/>
    </source>
</evidence>
<keyword evidence="9" id="KW-1185">Reference proteome</keyword>
<evidence type="ECO:0000313" key="8">
    <source>
        <dbReference type="EMBL" id="PMD41828.1"/>
    </source>
</evidence>
<keyword evidence="2 4" id="KW-0863">Zinc-finger</keyword>
<dbReference type="InterPro" id="IPR010666">
    <property type="entry name" value="Znf_GRF"/>
</dbReference>
<dbReference type="EMBL" id="KZ613944">
    <property type="protein sequence ID" value="PMD41828.1"/>
    <property type="molecule type" value="Genomic_DNA"/>
</dbReference>
<feature type="region of interest" description="Disordered" evidence="6">
    <location>
        <begin position="153"/>
        <end position="250"/>
    </location>
</feature>
<keyword evidence="5" id="KW-0175">Coiled coil</keyword>
<dbReference type="PROSITE" id="PS51999">
    <property type="entry name" value="ZF_GRF"/>
    <property type="match status" value="1"/>
</dbReference>
<evidence type="ECO:0000259" key="7">
    <source>
        <dbReference type="PROSITE" id="PS51999"/>
    </source>
</evidence>
<protein>
    <recommendedName>
        <fullName evidence="7">GRF-type domain-containing protein</fullName>
    </recommendedName>
</protein>
<feature type="domain" description="GRF-type" evidence="7">
    <location>
        <begin position="34"/>
        <end position="78"/>
    </location>
</feature>
<feature type="compositionally biased region" description="Polar residues" evidence="6">
    <location>
        <begin position="211"/>
        <end position="220"/>
    </location>
</feature>
<organism evidence="8 9">
    <name type="scientific">Hyaloscypha variabilis (strain UAMH 11265 / GT02V1 / F)</name>
    <name type="common">Meliniomyces variabilis</name>
    <dbReference type="NCBI Taxonomy" id="1149755"/>
    <lineage>
        <taxon>Eukaryota</taxon>
        <taxon>Fungi</taxon>
        <taxon>Dikarya</taxon>
        <taxon>Ascomycota</taxon>
        <taxon>Pezizomycotina</taxon>
        <taxon>Leotiomycetes</taxon>
        <taxon>Helotiales</taxon>
        <taxon>Hyaloscyphaceae</taxon>
        <taxon>Hyaloscypha</taxon>
        <taxon>Hyaloscypha variabilis</taxon>
    </lineage>
</organism>
<reference evidence="8 9" key="1">
    <citation type="submission" date="2016-04" db="EMBL/GenBank/DDBJ databases">
        <title>A degradative enzymes factory behind the ericoid mycorrhizal symbiosis.</title>
        <authorList>
            <consortium name="DOE Joint Genome Institute"/>
            <person name="Martino E."/>
            <person name="Morin E."/>
            <person name="Grelet G."/>
            <person name="Kuo A."/>
            <person name="Kohler A."/>
            <person name="Daghino S."/>
            <person name="Barry K."/>
            <person name="Choi C."/>
            <person name="Cichocki N."/>
            <person name="Clum A."/>
            <person name="Copeland A."/>
            <person name="Hainaut M."/>
            <person name="Haridas S."/>
            <person name="Labutti K."/>
            <person name="Lindquist E."/>
            <person name="Lipzen A."/>
            <person name="Khouja H.-R."/>
            <person name="Murat C."/>
            <person name="Ohm R."/>
            <person name="Olson A."/>
            <person name="Spatafora J."/>
            <person name="Veneault-Fourrey C."/>
            <person name="Henrissat B."/>
            <person name="Grigoriev I."/>
            <person name="Martin F."/>
            <person name="Perotto S."/>
        </authorList>
    </citation>
    <scope>NUCLEOTIDE SEQUENCE [LARGE SCALE GENOMIC DNA]</scope>
    <source>
        <strain evidence="8 9">F</strain>
    </source>
</reference>
<dbReference type="Proteomes" id="UP000235786">
    <property type="component" value="Unassembled WGS sequence"/>
</dbReference>
<dbReference type="STRING" id="1149755.A0A2J6RTI1"/>
<sequence>MFTPQKPSKYPPTFRSPSTVRLNKGLFADGTWHCNCDPRLPATQFQVKKEGPNKGRWFYTCQESRENGCGFFLWQEDAAPREMGAVVNNTRSEADERRTTIAEGARDKRTVEGHVAASNKFMADVAQNNEDEYGSFELPPEMERAMTKVVEQAEMWSPETPRKAIKSSYAATPGSKRKREEDSLPTPTTGTSKTLTASNGASNDDDVFGIPSTTIQTGNNRFGFRSPSVTPSHFSLQREGTEATDDRGERTQQSYDITDEVMDLLRDQHIDEGITSNLKELLNKHALKISGISKGRDITRVALKAKDAKIAELQQRIAALEAERDLDKRIIRHYKSDMAQSVERRRGRGRGRG</sequence>
<feature type="compositionally biased region" description="Basic and acidic residues" evidence="6">
    <location>
        <begin position="239"/>
        <end position="250"/>
    </location>
</feature>
<evidence type="ECO:0000256" key="5">
    <source>
        <dbReference type="SAM" id="Coils"/>
    </source>
</evidence>
<accession>A0A2J6RTI1</accession>
<dbReference type="AlphaFoldDB" id="A0A2J6RTI1"/>
<feature type="compositionally biased region" description="Low complexity" evidence="6">
    <location>
        <begin position="184"/>
        <end position="196"/>
    </location>
</feature>
<dbReference type="Pfam" id="PF06839">
    <property type="entry name" value="Zn_ribbon_GRF"/>
    <property type="match status" value="1"/>
</dbReference>
<evidence type="ECO:0000313" key="9">
    <source>
        <dbReference type="Proteomes" id="UP000235786"/>
    </source>
</evidence>
<dbReference type="GO" id="GO:0008270">
    <property type="term" value="F:zinc ion binding"/>
    <property type="evidence" value="ECO:0007669"/>
    <property type="project" value="UniProtKB-KW"/>
</dbReference>
<evidence type="ECO:0000256" key="6">
    <source>
        <dbReference type="SAM" id="MobiDB-lite"/>
    </source>
</evidence>
<feature type="coiled-coil region" evidence="5">
    <location>
        <begin position="303"/>
        <end position="330"/>
    </location>
</feature>
<evidence type="ECO:0000256" key="4">
    <source>
        <dbReference type="PROSITE-ProRule" id="PRU01343"/>
    </source>
</evidence>
<keyword evidence="1" id="KW-0479">Metal-binding</keyword>
<keyword evidence="3" id="KW-0862">Zinc</keyword>